<dbReference type="Gene3D" id="3.30.70.270">
    <property type="match status" value="1"/>
</dbReference>
<evidence type="ECO:0000259" key="1">
    <source>
        <dbReference type="PROSITE" id="PS50887"/>
    </source>
</evidence>
<protein>
    <submittedName>
        <fullName evidence="2">Diguanylate cyclase</fullName>
    </submittedName>
</protein>
<dbReference type="InterPro" id="IPR029016">
    <property type="entry name" value="GAF-like_dom_sf"/>
</dbReference>
<dbReference type="FunFam" id="3.30.70.270:FF:000001">
    <property type="entry name" value="Diguanylate cyclase domain protein"/>
    <property type="match status" value="1"/>
</dbReference>
<keyword evidence="3" id="KW-1185">Reference proteome</keyword>
<dbReference type="NCBIfam" id="TIGR00254">
    <property type="entry name" value="GGDEF"/>
    <property type="match status" value="1"/>
</dbReference>
<proteinExistence type="predicted"/>
<dbReference type="SUPFAM" id="SSF55073">
    <property type="entry name" value="Nucleotide cyclase"/>
    <property type="match status" value="1"/>
</dbReference>
<reference evidence="2 3" key="1">
    <citation type="submission" date="2017-06" db="EMBL/GenBank/DDBJ databases">
        <authorList>
            <person name="Kim H.J."/>
            <person name="Triplett B.A."/>
        </authorList>
    </citation>
    <scope>NUCLEOTIDE SEQUENCE [LARGE SCALE GENOMIC DNA]</scope>
    <source>
        <strain evidence="2">FRACA_ARgP5</strain>
    </source>
</reference>
<dbReference type="SMART" id="SM00267">
    <property type="entry name" value="GGDEF"/>
    <property type="match status" value="1"/>
</dbReference>
<gene>
    <name evidence="2" type="ORF">FRACA_2830005</name>
</gene>
<organism evidence="2 3">
    <name type="scientific">Frankia canadensis</name>
    <dbReference type="NCBI Taxonomy" id="1836972"/>
    <lineage>
        <taxon>Bacteria</taxon>
        <taxon>Bacillati</taxon>
        <taxon>Actinomycetota</taxon>
        <taxon>Actinomycetes</taxon>
        <taxon>Frankiales</taxon>
        <taxon>Frankiaceae</taxon>
        <taxon>Frankia</taxon>
    </lineage>
</organism>
<dbReference type="Gene3D" id="3.30.450.40">
    <property type="match status" value="1"/>
</dbReference>
<dbReference type="InterPro" id="IPR052163">
    <property type="entry name" value="DGC-Regulatory_Protein"/>
</dbReference>
<name>A0A2I2KT73_9ACTN</name>
<dbReference type="Gene3D" id="3.30.450.20">
    <property type="entry name" value="PAS domain"/>
    <property type="match status" value="1"/>
</dbReference>
<dbReference type="InterPro" id="IPR000160">
    <property type="entry name" value="GGDEF_dom"/>
</dbReference>
<sequence>MSGVEGHELIKPWQVDVQRVADIARHSGSQTGVDDMDRVFATGGEVGRVMAGIDWSATPLGPVRAWTSTLRTAVSICLESRYPLEILWGPEFIEIHNDALISHIGDKHPGCLGRPFRDVFPEIQDSFVPMLDQVLSGKGATYREDLLVHLRRHGYLEECFFTFSYGPIRQHPGGEVVGVWTASMETTRQVLGTRRMSCLRELADATVGRPSRDDVFTNAARVLERHTSDIPYCVILASEERAAAGAGAAPVLLPAAAAGVAEEQGRSGGCLSGIDAEGLVPELGDSAATGRTRITRHVLERLGLHRAFAEPPSTSAMVVPLTKSETSRPTGLFVAGMSDRLPVTDDYRAFVSLAAAQIAAAAMAAHALEMERTMAAEARRRALHDGLTGLPNRAALFERLPTTLKESEREHRPVGFLFIDLDGFKAVNDTLGHQAGDDLLREVAARLRRAVRPSDIVVRLAGDEFAVLCENITSNPAIEAIADRIIDNLAIPSGTGAECVTVTASVGIATTGPGITDADELVRAADSAMYAAKKRGRGCWEHFDRSMLMRRSQRGPPMPDAGDG</sequence>
<dbReference type="PANTHER" id="PTHR46663">
    <property type="entry name" value="DIGUANYLATE CYCLASE DGCT-RELATED"/>
    <property type="match status" value="1"/>
</dbReference>
<dbReference type="Proteomes" id="UP000234331">
    <property type="component" value="Unassembled WGS sequence"/>
</dbReference>
<evidence type="ECO:0000313" key="3">
    <source>
        <dbReference type="Proteomes" id="UP000234331"/>
    </source>
</evidence>
<feature type="domain" description="GGDEF" evidence="1">
    <location>
        <begin position="412"/>
        <end position="545"/>
    </location>
</feature>
<evidence type="ECO:0000313" key="2">
    <source>
        <dbReference type="EMBL" id="SNQ48846.1"/>
    </source>
</evidence>
<dbReference type="Pfam" id="PF00990">
    <property type="entry name" value="GGDEF"/>
    <property type="match status" value="1"/>
</dbReference>
<dbReference type="InterPro" id="IPR029787">
    <property type="entry name" value="Nucleotide_cyclase"/>
</dbReference>
<dbReference type="AlphaFoldDB" id="A0A2I2KT73"/>
<dbReference type="InterPro" id="IPR043128">
    <property type="entry name" value="Rev_trsase/Diguanyl_cyclase"/>
</dbReference>
<dbReference type="PROSITE" id="PS50887">
    <property type="entry name" value="GGDEF"/>
    <property type="match status" value="1"/>
</dbReference>
<accession>A0A2I2KT73</accession>
<dbReference type="CDD" id="cd01949">
    <property type="entry name" value="GGDEF"/>
    <property type="match status" value="1"/>
</dbReference>
<dbReference type="PANTHER" id="PTHR46663:SF2">
    <property type="entry name" value="GGDEF DOMAIN-CONTAINING PROTEIN"/>
    <property type="match status" value="1"/>
</dbReference>
<dbReference type="EMBL" id="FZMO01000205">
    <property type="protein sequence ID" value="SNQ48846.1"/>
    <property type="molecule type" value="Genomic_DNA"/>
</dbReference>